<dbReference type="PANTHER" id="PTHR14398:SF0">
    <property type="entry name" value="ZINC FINGER PROTEIN SWM"/>
    <property type="match status" value="1"/>
</dbReference>
<dbReference type="Proteomes" id="UP001497453">
    <property type="component" value="Chromosome 1"/>
</dbReference>
<evidence type="ECO:0000256" key="1">
    <source>
        <dbReference type="ARBA" id="ARBA00022723"/>
    </source>
</evidence>
<evidence type="ECO:0000256" key="6">
    <source>
        <dbReference type="PROSITE-ProRule" id="PRU00176"/>
    </source>
</evidence>
<feature type="region of interest" description="Disordered" evidence="9">
    <location>
        <begin position="127"/>
        <end position="146"/>
    </location>
</feature>
<dbReference type="Pfam" id="PF00642">
    <property type="entry name" value="zf-CCCH"/>
    <property type="match status" value="1"/>
</dbReference>
<accession>A0ABP1CLK2</accession>
<dbReference type="Gene3D" id="3.30.70.330">
    <property type="match status" value="1"/>
</dbReference>
<dbReference type="PANTHER" id="PTHR14398">
    <property type="entry name" value="RNA RECOGNITION RRM/RNP DOMAIN"/>
    <property type="match status" value="1"/>
</dbReference>
<evidence type="ECO:0000256" key="7">
    <source>
        <dbReference type="PROSITE-ProRule" id="PRU00723"/>
    </source>
</evidence>
<feature type="compositionally biased region" description="Basic and acidic residues" evidence="9">
    <location>
        <begin position="873"/>
        <end position="886"/>
    </location>
</feature>
<keyword evidence="2 7" id="KW-0863">Zinc-finger</keyword>
<evidence type="ECO:0000256" key="3">
    <source>
        <dbReference type="ARBA" id="ARBA00022833"/>
    </source>
</evidence>
<keyword evidence="4 6" id="KW-0694">RNA-binding</keyword>
<dbReference type="SUPFAM" id="SSF90229">
    <property type="entry name" value="CCCH zinc finger"/>
    <property type="match status" value="1"/>
</dbReference>
<dbReference type="InterPro" id="IPR002483">
    <property type="entry name" value="PWI_dom"/>
</dbReference>
<sequence>MTDCLIGRSARGWTKFVTGADAWTVRSFCSATTDCVLSLLPQKCSSCTPSCAKAAHLKPWLIRTLEPICDAEPGALADYILALLKHSAPETELRKELTTQLEEFLEKECTPFIDTLFTALRTKSYLPYSASSPPPPTGASTSTGSADVGIPIPLDALLTPTESVSPGTRKRGFDYDEELRPAKGPRLTGDGQFSRYGRPDGRPGWNDRGERGSRMGLTGRADYMDGGMNGVQMNGRVPYRPDQRRGICRDYHNNGYCARGAFCKYSHGDDAVIPSQLFPMNGAMPGGSVPFVPMPHGGMQYGMQGGTGGAAYDPHERIDMRPMPGGSMGMGTGRPHHPRTPLLPRHGEASTAIARKPGELPHIQDLTPEVPPEDRMQQDSQGSGYGAGPAGNVPNLPPIPTNGLLAMSMGGDVEMAGPSVPTHHMGGYRGPRGGGRGTFGGDAINFRPERRNDKTLVVEKIPEDKLSLGAVNEWFKKFGTVTNVAVDAVGGKALVSFANHEEAHAAWKSEDAVFGNRFVKVFWHRPKEGHGQLGARMLAASAPLVANYAKEPTPSTTAPSDANGSPVPSAPAPSRKPSTSSAAASALAAKQLLLEKQIAEQKALMAKLGTASADEKKEIMARLRKLNEEMKPPPATATPIKPQSPAPLTPSPAPAQGSRGGTPRAEELKKRELLDKELELHNAANGEAEETTEELQAKLAKLKAEAASLGLPDVTVAQEITHHAAGAPYRPYRGRGRGGRSYYRGAMRGGPPRPSMKLDNRPKKLLVKGASTAQVQAVRDWYETTGQVESLDTTEGGDILVSFKSRAAAEQGLAKGTSIATVGPVQISWYTGQQQSGTSSIQKTPTPGPIEQPTTTKAPESGPTVPPSSETTEDAHVHHTHEEELARGWGGDDGEDGFGML</sequence>
<dbReference type="InterPro" id="IPR045137">
    <property type="entry name" value="RBM26/27"/>
</dbReference>
<feature type="compositionally biased region" description="Acidic residues" evidence="9">
    <location>
        <begin position="892"/>
        <end position="901"/>
    </location>
</feature>
<dbReference type="Pfam" id="PF01480">
    <property type="entry name" value="PWI"/>
    <property type="match status" value="1"/>
</dbReference>
<dbReference type="InterPro" id="IPR000504">
    <property type="entry name" value="RRM_dom"/>
</dbReference>
<comment type="function">
    <text evidence="5">May be involved in the turnover of nuclear polyadenylated (pA+) RNA.</text>
</comment>
<dbReference type="CDD" id="cd12257">
    <property type="entry name" value="RRM1_RBM26_like"/>
    <property type="match status" value="1"/>
</dbReference>
<feature type="region of interest" description="Disordered" evidence="9">
    <location>
        <begin position="833"/>
        <end position="901"/>
    </location>
</feature>
<dbReference type="InterPro" id="IPR036855">
    <property type="entry name" value="Znf_CCCH_sf"/>
</dbReference>
<feature type="region of interest" description="Disordered" evidence="9">
    <location>
        <begin position="179"/>
        <end position="227"/>
    </location>
</feature>
<evidence type="ECO:0000256" key="5">
    <source>
        <dbReference type="ARBA" id="ARBA00043866"/>
    </source>
</evidence>
<keyword evidence="8" id="KW-0175">Coiled coil</keyword>
<feature type="compositionally biased region" description="Pro residues" evidence="9">
    <location>
        <begin position="632"/>
        <end position="653"/>
    </location>
</feature>
<dbReference type="SMART" id="SM00356">
    <property type="entry name" value="ZnF_C3H1"/>
    <property type="match status" value="1"/>
</dbReference>
<dbReference type="PROSITE" id="PS50102">
    <property type="entry name" value="RRM"/>
    <property type="match status" value="1"/>
</dbReference>
<dbReference type="EMBL" id="OZ037944">
    <property type="protein sequence ID" value="CAL1696550.1"/>
    <property type="molecule type" value="Genomic_DNA"/>
</dbReference>
<evidence type="ECO:0000256" key="8">
    <source>
        <dbReference type="SAM" id="Coils"/>
    </source>
</evidence>
<reference evidence="13" key="1">
    <citation type="submission" date="2024-04" db="EMBL/GenBank/DDBJ databases">
        <authorList>
            <person name="Shaw F."/>
            <person name="Minotto A."/>
        </authorList>
    </citation>
    <scope>NUCLEOTIDE SEQUENCE [LARGE SCALE GENOMIC DNA]</scope>
</reference>
<evidence type="ECO:0000256" key="2">
    <source>
        <dbReference type="ARBA" id="ARBA00022771"/>
    </source>
</evidence>
<feature type="domain" description="RRM" evidence="10">
    <location>
        <begin position="454"/>
        <end position="526"/>
    </location>
</feature>
<keyword evidence="13" id="KW-1185">Reference proteome</keyword>
<protein>
    <submittedName>
        <fullName evidence="12">Uncharacterized protein</fullName>
    </submittedName>
</protein>
<dbReference type="SUPFAM" id="SSF54928">
    <property type="entry name" value="RNA-binding domain, RBD"/>
    <property type="match status" value="1"/>
</dbReference>
<organism evidence="12 13">
    <name type="scientific">Somion occarium</name>
    <dbReference type="NCBI Taxonomy" id="3059160"/>
    <lineage>
        <taxon>Eukaryota</taxon>
        <taxon>Fungi</taxon>
        <taxon>Dikarya</taxon>
        <taxon>Basidiomycota</taxon>
        <taxon>Agaricomycotina</taxon>
        <taxon>Agaricomycetes</taxon>
        <taxon>Polyporales</taxon>
        <taxon>Cerrenaceae</taxon>
        <taxon>Somion</taxon>
    </lineage>
</organism>
<feature type="region of interest" description="Disordered" evidence="9">
    <location>
        <begin position="628"/>
        <end position="666"/>
    </location>
</feature>
<evidence type="ECO:0000313" key="12">
    <source>
        <dbReference type="EMBL" id="CAL1696550.1"/>
    </source>
</evidence>
<feature type="domain" description="C3H1-type" evidence="11">
    <location>
        <begin position="242"/>
        <end position="270"/>
    </location>
</feature>
<evidence type="ECO:0000256" key="9">
    <source>
        <dbReference type="SAM" id="MobiDB-lite"/>
    </source>
</evidence>
<feature type="compositionally biased region" description="Basic and acidic residues" evidence="9">
    <location>
        <begin position="197"/>
        <end position="213"/>
    </location>
</feature>
<name>A0ABP1CLK2_9APHY</name>
<dbReference type="InterPro" id="IPR000571">
    <property type="entry name" value="Znf_CCCH"/>
</dbReference>
<evidence type="ECO:0000256" key="4">
    <source>
        <dbReference type="ARBA" id="ARBA00022884"/>
    </source>
</evidence>
<feature type="region of interest" description="Disordered" evidence="9">
    <location>
        <begin position="550"/>
        <end position="583"/>
    </location>
</feature>
<feature type="compositionally biased region" description="Low complexity" evidence="9">
    <location>
        <begin position="562"/>
        <end position="583"/>
    </location>
</feature>
<proteinExistence type="predicted"/>
<dbReference type="Gene3D" id="1.20.1390.10">
    <property type="entry name" value="PWI domain"/>
    <property type="match status" value="1"/>
</dbReference>
<evidence type="ECO:0000259" key="10">
    <source>
        <dbReference type="PROSITE" id="PS50102"/>
    </source>
</evidence>
<dbReference type="InterPro" id="IPR012677">
    <property type="entry name" value="Nucleotide-bd_a/b_plait_sf"/>
</dbReference>
<evidence type="ECO:0000259" key="11">
    <source>
        <dbReference type="PROSITE" id="PS50103"/>
    </source>
</evidence>
<feature type="zinc finger region" description="C3H1-type" evidence="7">
    <location>
        <begin position="242"/>
        <end position="270"/>
    </location>
</feature>
<keyword evidence="3 7" id="KW-0862">Zinc</keyword>
<evidence type="ECO:0000313" key="13">
    <source>
        <dbReference type="Proteomes" id="UP001497453"/>
    </source>
</evidence>
<gene>
    <name evidence="12" type="ORF">GFSPODELE1_LOCUS1238</name>
</gene>
<feature type="coiled-coil region" evidence="8">
    <location>
        <begin position="674"/>
        <end position="705"/>
    </location>
</feature>
<keyword evidence="1 7" id="KW-0479">Metal-binding</keyword>
<dbReference type="PROSITE" id="PS50103">
    <property type="entry name" value="ZF_C3H1"/>
    <property type="match status" value="1"/>
</dbReference>
<dbReference type="InterPro" id="IPR035979">
    <property type="entry name" value="RBD_domain_sf"/>
</dbReference>